<sequence>MSGWSMCYVCRKVSGEISYQLAPMLTEKEQAQGWMFTCQAVAQSDVVLQLD</sequence>
<dbReference type="InterPro" id="IPR036010">
    <property type="entry name" value="2Fe-2S_ferredoxin-like_sf"/>
</dbReference>
<dbReference type="SUPFAM" id="SSF54292">
    <property type="entry name" value="2Fe-2S ferredoxin-like"/>
    <property type="match status" value="1"/>
</dbReference>
<keyword evidence="2" id="KW-1185">Reference proteome</keyword>
<reference evidence="2" key="1">
    <citation type="journal article" date="2005" name="Science">
        <title>Life at depth: Photobacterium profundum genome sequence and expression analysis.</title>
        <authorList>
            <person name="Vezzi A."/>
            <person name="Campanaro S."/>
            <person name="D'Angelo M."/>
            <person name="Simonato F."/>
            <person name="Vitulo N."/>
            <person name="Lauro F.M."/>
            <person name="Cestaro A."/>
            <person name="Malacrida G."/>
            <person name="Simionati B."/>
            <person name="Cannata N."/>
            <person name="Romualdi C."/>
            <person name="Bartlett D.H."/>
            <person name="Valle G."/>
        </authorList>
    </citation>
    <scope>NUCLEOTIDE SEQUENCE [LARGE SCALE GENOMIC DNA]</scope>
    <source>
        <strain evidence="2">ATCC BAA-1253 / SS9</strain>
    </source>
</reference>
<dbReference type="EMBL" id="CR378674">
    <property type="protein sequence ID" value="CAG21808.1"/>
    <property type="molecule type" value="Genomic_DNA"/>
</dbReference>
<dbReference type="STRING" id="298386.PBPRA3537"/>
<evidence type="ECO:0000313" key="2">
    <source>
        <dbReference type="Proteomes" id="UP000000593"/>
    </source>
</evidence>
<dbReference type="Gene3D" id="3.10.20.30">
    <property type="match status" value="1"/>
</dbReference>
<dbReference type="InterPro" id="IPR012675">
    <property type="entry name" value="Beta-grasp_dom_sf"/>
</dbReference>
<proteinExistence type="predicted"/>
<evidence type="ECO:0000313" key="1">
    <source>
        <dbReference type="EMBL" id="CAG21808.1"/>
    </source>
</evidence>
<dbReference type="KEGG" id="ppr:PBPRA3537"/>
<dbReference type="AlphaFoldDB" id="Q6LLM0"/>
<gene>
    <name evidence="1" type="primary">VV3178</name>
    <name evidence="1" type="ordered locus">PBPRA3537</name>
</gene>
<dbReference type="HOGENOM" id="CLU_214937_0_0_6"/>
<organism evidence="1 2">
    <name type="scientific">Photobacterium profundum (strain SS9)</name>
    <dbReference type="NCBI Taxonomy" id="298386"/>
    <lineage>
        <taxon>Bacteria</taxon>
        <taxon>Pseudomonadati</taxon>
        <taxon>Pseudomonadota</taxon>
        <taxon>Gammaproteobacteria</taxon>
        <taxon>Vibrionales</taxon>
        <taxon>Vibrionaceae</taxon>
        <taxon>Photobacterium</taxon>
    </lineage>
</organism>
<accession>Q6LLM0</accession>
<dbReference type="eggNOG" id="COG1018">
    <property type="taxonomic scope" value="Bacteria"/>
</dbReference>
<dbReference type="Proteomes" id="UP000000593">
    <property type="component" value="Chromosome 1"/>
</dbReference>
<dbReference type="GO" id="GO:0051536">
    <property type="term" value="F:iron-sulfur cluster binding"/>
    <property type="evidence" value="ECO:0007669"/>
    <property type="project" value="InterPro"/>
</dbReference>
<protein>
    <submittedName>
        <fullName evidence="1">Hypothetical ferredoxin</fullName>
    </submittedName>
</protein>
<name>Q6LLM0_PHOPR</name>